<dbReference type="EMBL" id="JBELQD010000005">
    <property type="protein sequence ID" value="MER2288149.1"/>
    <property type="molecule type" value="Genomic_DNA"/>
</dbReference>
<comment type="caution">
    <text evidence="1">The sequence shown here is derived from an EMBL/GenBank/DDBJ whole genome shotgun (WGS) entry which is preliminary data.</text>
</comment>
<reference evidence="2" key="2">
    <citation type="submission" date="2024-06" db="EMBL/GenBank/DDBJ databases">
        <authorList>
            <person name="Campbell A.G."/>
        </authorList>
    </citation>
    <scope>NUCLEOTIDE SEQUENCE</scope>
    <source>
        <strain evidence="2">EM17</strain>
    </source>
</reference>
<dbReference type="Proteomes" id="UP001432995">
    <property type="component" value="Unassembled WGS sequence"/>
</dbReference>
<reference evidence="1" key="1">
    <citation type="submission" date="2023-07" db="EMBL/GenBank/DDBJ databases">
        <title>Genomic Encyclopedia of Type Strains, Phase IV (KMG-IV): sequencing the most valuable type-strain genomes for metagenomic binning, comparative biology and taxonomic classification.</title>
        <authorList>
            <person name="Goeker M."/>
        </authorList>
    </citation>
    <scope>NUCLEOTIDE SEQUENCE</scope>
    <source>
        <strain evidence="1">DSM 19569</strain>
    </source>
</reference>
<accession>A0AAJ1TQ14</accession>
<proteinExistence type="predicted"/>
<protein>
    <submittedName>
        <fullName evidence="1">Uncharacterized protein</fullName>
    </submittedName>
</protein>
<evidence type="ECO:0000313" key="2">
    <source>
        <dbReference type="EMBL" id="MER2288149.1"/>
    </source>
</evidence>
<evidence type="ECO:0000313" key="3">
    <source>
        <dbReference type="Proteomes" id="UP001223420"/>
    </source>
</evidence>
<dbReference type="AlphaFoldDB" id="A0AAJ1TQ14"/>
<evidence type="ECO:0000313" key="1">
    <source>
        <dbReference type="EMBL" id="MDQ0542799.1"/>
    </source>
</evidence>
<gene>
    <name evidence="2" type="ORF">ABS770_07770</name>
    <name evidence="1" type="ORF">QO001_001717</name>
</gene>
<evidence type="ECO:0000313" key="4">
    <source>
        <dbReference type="Proteomes" id="UP001432995"/>
    </source>
</evidence>
<name>A0AAJ1TQ14_9HYPH</name>
<organism evidence="1 3">
    <name type="scientific">Methylobacterium brachiatum</name>
    <dbReference type="NCBI Taxonomy" id="269660"/>
    <lineage>
        <taxon>Bacteria</taxon>
        <taxon>Pseudomonadati</taxon>
        <taxon>Pseudomonadota</taxon>
        <taxon>Alphaproteobacteria</taxon>
        <taxon>Hyphomicrobiales</taxon>
        <taxon>Methylobacteriaceae</taxon>
        <taxon>Methylobacterium</taxon>
    </lineage>
</organism>
<dbReference type="RefSeq" id="WP_007561650.1">
    <property type="nucleotide sequence ID" value="NZ_CP033231.1"/>
</dbReference>
<dbReference type="Proteomes" id="UP001223420">
    <property type="component" value="Unassembled WGS sequence"/>
</dbReference>
<dbReference type="EMBL" id="JAUSWL010000002">
    <property type="protein sequence ID" value="MDQ0542799.1"/>
    <property type="molecule type" value="Genomic_DNA"/>
</dbReference>
<sequence>MIDDETPPTTRYLLERIAETLDVPPSYFFRVDSVTVDPNGPSAAQCEEAASLFRAIKSPTRRGAVLKLLREMAADS</sequence>
<dbReference type="GeneID" id="90831582"/>
<keyword evidence="4" id="KW-1185">Reference proteome</keyword>